<sequence length="390" mass="43079">MRLILFIALFLAALAACAAPYLPAAGAQVIETMPRRSDPALQDIERMRKQVRSSPNDVRLATMLARRYIDIGRSETDPRYFGYAQAALAPWWDAKSPPHDVRLLRATLMQSTHRFNQAMADLDAITVADPANAQAWLTSATVQTVRGDFEGAAASCARLSSLASQLASLACLGNVTGVTGRLEASERLLDKALARNADASADEKAWALTLLAEMATRRGDAATAEARYRRVLATNPRDSYVLGAYADLLLGQKRPRDVANLLREHRRIDALLLRYALALQQQSARKDELDAATKELDARFRAAMQRGDSVHQREQARYTLHLRREPRVALALAQQNWMVQKEPADTRLILEAALGAGNRAAAEPVVRWIEKTRLEDVAIAALVQRLRSPS</sequence>
<dbReference type="Proteomes" id="UP000583752">
    <property type="component" value="Unassembled WGS sequence"/>
</dbReference>
<name>A0A848HPF3_9BURK</name>
<protein>
    <recommendedName>
        <fullName evidence="4">Tetratricopeptide repeat protein</fullName>
    </recommendedName>
</protein>
<reference evidence="2 3" key="1">
    <citation type="submission" date="2020-04" db="EMBL/GenBank/DDBJ databases">
        <title>Massilia sp. RP-1-19 isolated from soil.</title>
        <authorList>
            <person name="Dahal R.H."/>
        </authorList>
    </citation>
    <scope>NUCLEOTIDE SEQUENCE [LARGE SCALE GENOMIC DNA]</scope>
    <source>
        <strain evidence="2 3">RP-1-19</strain>
    </source>
</reference>
<evidence type="ECO:0000313" key="2">
    <source>
        <dbReference type="EMBL" id="NML62030.1"/>
    </source>
</evidence>
<evidence type="ECO:0000313" key="3">
    <source>
        <dbReference type="Proteomes" id="UP000583752"/>
    </source>
</evidence>
<dbReference type="Gene3D" id="1.25.40.10">
    <property type="entry name" value="Tetratricopeptide repeat domain"/>
    <property type="match status" value="1"/>
</dbReference>
<gene>
    <name evidence="2" type="ORF">HHL21_13280</name>
</gene>
<organism evidence="2 3">
    <name type="scientific">Massilia polaris</name>
    <dbReference type="NCBI Taxonomy" id="2728846"/>
    <lineage>
        <taxon>Bacteria</taxon>
        <taxon>Pseudomonadati</taxon>
        <taxon>Pseudomonadota</taxon>
        <taxon>Betaproteobacteria</taxon>
        <taxon>Burkholderiales</taxon>
        <taxon>Oxalobacteraceae</taxon>
        <taxon>Telluria group</taxon>
        <taxon>Massilia</taxon>
    </lineage>
</organism>
<keyword evidence="1" id="KW-0732">Signal</keyword>
<dbReference type="EMBL" id="JABBGG010000007">
    <property type="protein sequence ID" value="NML62030.1"/>
    <property type="molecule type" value="Genomic_DNA"/>
</dbReference>
<dbReference type="RefSeq" id="WP_169466591.1">
    <property type="nucleotide sequence ID" value="NZ_JABBGG010000007.1"/>
</dbReference>
<evidence type="ECO:0000256" key="1">
    <source>
        <dbReference type="SAM" id="SignalP"/>
    </source>
</evidence>
<comment type="caution">
    <text evidence="2">The sequence shown here is derived from an EMBL/GenBank/DDBJ whole genome shotgun (WGS) entry which is preliminary data.</text>
</comment>
<dbReference type="InterPro" id="IPR011990">
    <property type="entry name" value="TPR-like_helical_dom_sf"/>
</dbReference>
<keyword evidence="3" id="KW-1185">Reference proteome</keyword>
<dbReference type="AlphaFoldDB" id="A0A848HPF3"/>
<accession>A0A848HPF3</accession>
<evidence type="ECO:0008006" key="4">
    <source>
        <dbReference type="Google" id="ProtNLM"/>
    </source>
</evidence>
<feature type="signal peptide" evidence="1">
    <location>
        <begin position="1"/>
        <end position="18"/>
    </location>
</feature>
<dbReference type="SUPFAM" id="SSF48452">
    <property type="entry name" value="TPR-like"/>
    <property type="match status" value="1"/>
</dbReference>
<dbReference type="PROSITE" id="PS51257">
    <property type="entry name" value="PROKAR_LIPOPROTEIN"/>
    <property type="match status" value="1"/>
</dbReference>
<feature type="chain" id="PRO_5032386372" description="Tetratricopeptide repeat protein" evidence="1">
    <location>
        <begin position="19"/>
        <end position="390"/>
    </location>
</feature>
<proteinExistence type="predicted"/>